<dbReference type="InterPro" id="IPR027417">
    <property type="entry name" value="P-loop_NTPase"/>
</dbReference>
<evidence type="ECO:0000313" key="19">
    <source>
        <dbReference type="EMBL" id="SCJ90638.1"/>
    </source>
</evidence>
<comment type="subunit">
    <text evidence="15">Homohexamer.</text>
</comment>
<evidence type="ECO:0000256" key="16">
    <source>
        <dbReference type="RuleBase" id="RU003651"/>
    </source>
</evidence>
<accession>A0A1C6K8R4</accession>
<dbReference type="CDD" id="cd19501">
    <property type="entry name" value="RecA-like_FtsH"/>
    <property type="match status" value="1"/>
</dbReference>
<feature type="transmembrane region" description="Helical" evidence="15">
    <location>
        <begin position="12"/>
        <end position="29"/>
    </location>
</feature>
<dbReference type="FunFam" id="1.20.58.760:FF:000001">
    <property type="entry name" value="ATP-dependent zinc metalloprotease FtsH"/>
    <property type="match status" value="1"/>
</dbReference>
<evidence type="ECO:0000256" key="11">
    <source>
        <dbReference type="ARBA" id="ARBA00022989"/>
    </source>
</evidence>
<dbReference type="SMART" id="SM00382">
    <property type="entry name" value="AAA"/>
    <property type="match status" value="1"/>
</dbReference>
<dbReference type="InterPro" id="IPR037219">
    <property type="entry name" value="Peptidase_M41-like"/>
</dbReference>
<comment type="similarity">
    <text evidence="14 15">In the central section; belongs to the AAA ATPase family.</text>
</comment>
<keyword evidence="11 15" id="KW-1133">Transmembrane helix</keyword>
<proteinExistence type="inferred from homology"/>
<evidence type="ECO:0000256" key="6">
    <source>
        <dbReference type="ARBA" id="ARBA00022723"/>
    </source>
</evidence>
<keyword evidence="12 15" id="KW-0482">Metalloprotease</keyword>
<dbReference type="GO" id="GO:0006508">
    <property type="term" value="P:proteolysis"/>
    <property type="evidence" value="ECO:0007669"/>
    <property type="project" value="UniProtKB-KW"/>
</dbReference>
<reference evidence="19" key="1">
    <citation type="submission" date="2015-09" db="EMBL/GenBank/DDBJ databases">
        <authorList>
            <consortium name="Pathogen Informatics"/>
        </authorList>
    </citation>
    <scope>NUCLEOTIDE SEQUENCE</scope>
    <source>
        <strain evidence="19">2789STDY5834896</strain>
    </source>
</reference>
<feature type="binding site" evidence="15">
    <location>
        <position position="431"/>
    </location>
    <ligand>
        <name>Zn(2+)</name>
        <dbReference type="ChEBI" id="CHEBI:29105"/>
        <note>catalytic</note>
    </ligand>
</feature>
<dbReference type="GO" id="GO:0004222">
    <property type="term" value="F:metalloendopeptidase activity"/>
    <property type="evidence" value="ECO:0007669"/>
    <property type="project" value="InterPro"/>
</dbReference>
<dbReference type="Pfam" id="PF17862">
    <property type="entry name" value="AAA_lid_3"/>
    <property type="match status" value="1"/>
</dbReference>
<dbReference type="GO" id="GO:0004176">
    <property type="term" value="F:ATP-dependent peptidase activity"/>
    <property type="evidence" value="ECO:0007669"/>
    <property type="project" value="InterPro"/>
</dbReference>
<evidence type="ECO:0000259" key="18">
    <source>
        <dbReference type="SMART" id="SM00382"/>
    </source>
</evidence>
<feature type="binding site" evidence="15">
    <location>
        <position position="507"/>
    </location>
    <ligand>
        <name>Zn(2+)</name>
        <dbReference type="ChEBI" id="CHEBI:29105"/>
        <note>catalytic</note>
    </ligand>
</feature>
<name>A0A1C6K8R4_9FIRM</name>
<feature type="compositionally biased region" description="Basic and acidic residues" evidence="17">
    <location>
        <begin position="634"/>
        <end position="645"/>
    </location>
</feature>
<evidence type="ECO:0000256" key="7">
    <source>
        <dbReference type="ARBA" id="ARBA00022741"/>
    </source>
</evidence>
<keyword evidence="6 15" id="KW-0479">Metal-binding</keyword>
<evidence type="ECO:0000256" key="3">
    <source>
        <dbReference type="ARBA" id="ARBA00022475"/>
    </source>
</evidence>
<feature type="domain" description="AAA+ ATPase" evidence="18">
    <location>
        <begin position="201"/>
        <end position="340"/>
    </location>
</feature>
<evidence type="ECO:0000256" key="14">
    <source>
        <dbReference type="ARBA" id="ARBA00061570"/>
    </source>
</evidence>
<keyword evidence="7 15" id="KW-0547">Nucleotide-binding</keyword>
<feature type="binding site" evidence="15">
    <location>
        <position position="435"/>
    </location>
    <ligand>
        <name>Zn(2+)</name>
        <dbReference type="ChEBI" id="CHEBI:29105"/>
        <note>catalytic</note>
    </ligand>
</feature>
<dbReference type="Gene3D" id="1.20.58.760">
    <property type="entry name" value="Peptidase M41"/>
    <property type="match status" value="1"/>
</dbReference>
<dbReference type="PROSITE" id="PS00674">
    <property type="entry name" value="AAA"/>
    <property type="match status" value="1"/>
</dbReference>
<dbReference type="NCBIfam" id="TIGR01241">
    <property type="entry name" value="FtsH_fam"/>
    <property type="match status" value="1"/>
</dbReference>
<evidence type="ECO:0000256" key="2">
    <source>
        <dbReference type="ARBA" id="ARBA00010044"/>
    </source>
</evidence>
<dbReference type="EC" id="3.4.24.-" evidence="15"/>
<comment type="similarity">
    <text evidence="16">Belongs to the AAA ATPase family.</text>
</comment>
<dbReference type="InterPro" id="IPR000642">
    <property type="entry name" value="Peptidase_M41"/>
</dbReference>
<dbReference type="HAMAP" id="MF_01458">
    <property type="entry name" value="FtsH"/>
    <property type="match status" value="1"/>
</dbReference>
<dbReference type="Pfam" id="PF00004">
    <property type="entry name" value="AAA"/>
    <property type="match status" value="1"/>
</dbReference>
<dbReference type="Pfam" id="PF01434">
    <property type="entry name" value="Peptidase_M41"/>
    <property type="match status" value="1"/>
</dbReference>
<evidence type="ECO:0000256" key="15">
    <source>
        <dbReference type="HAMAP-Rule" id="MF_01458"/>
    </source>
</evidence>
<organism evidence="19">
    <name type="scientific">uncultured Anaerotruncus sp</name>
    <dbReference type="NCBI Taxonomy" id="905011"/>
    <lineage>
        <taxon>Bacteria</taxon>
        <taxon>Bacillati</taxon>
        <taxon>Bacillota</taxon>
        <taxon>Clostridia</taxon>
        <taxon>Eubacteriales</taxon>
        <taxon>Oscillospiraceae</taxon>
        <taxon>Anaerotruncus</taxon>
        <taxon>environmental samples</taxon>
    </lineage>
</organism>
<comment type="cofactor">
    <cofactor evidence="15">
        <name>Zn(2+)</name>
        <dbReference type="ChEBI" id="CHEBI:29105"/>
    </cofactor>
    <text evidence="15">Binds 1 zinc ion per subunit.</text>
</comment>
<keyword evidence="10 15" id="KW-0067">ATP-binding</keyword>
<gene>
    <name evidence="19" type="primary">ftsH_2</name>
    <name evidence="15" type="synonym">ftsH</name>
    <name evidence="19" type="ORF">SAMEA3545359_02746</name>
</gene>
<dbReference type="PANTHER" id="PTHR23076:SF113">
    <property type="entry name" value="ATP-DEPENDENT ZINC METALLOPROTEASE FTSH 1, CHLOROPLASTIC-RELATED"/>
    <property type="match status" value="1"/>
</dbReference>
<dbReference type="AlphaFoldDB" id="A0A1C6K8R4"/>
<comment type="similarity">
    <text evidence="2 15">In the C-terminal section; belongs to the peptidase M41 family.</text>
</comment>
<dbReference type="Gene3D" id="3.40.50.300">
    <property type="entry name" value="P-loop containing nucleotide triphosphate hydrolases"/>
    <property type="match status" value="1"/>
</dbReference>
<dbReference type="InterPro" id="IPR041569">
    <property type="entry name" value="AAA_lid_3"/>
</dbReference>
<sequence>MNKKRGRGAGLGIYLLLLLVLIGSAFYLLNMKSSDALSYQDVLGYFDKNRVEEYSLDFGTGELKMKLRGQQQVVEYKVPNVQLFINHTEEKVLAYNEENPGNPITYDYKPEVVAPWWVSMLPSLLLIGGMVFLWIFMMRQSGSGGGKMSSFGKAKIKQQPADGQKVTFEDVAGADEEKEELKEVVEFLRNPGQFSALGARIPKGVLLIGPPGTGKTLLAKAVAGEAKVPFFSISGSDFVEMFVGVGASRVRDLFDQAKKAAPSIVFIDEIDAVGRQRGAGLGGGNDEREQTLNQLLVELDGFGANEGVIVIAATNRRDVLDPALLRPGRFDREVYVGYPDIKGREEVLKVHARGKPLGPDVDLGVIAKTTAGFTGADLANLLNEAALLAARRHKKAITDDDIQEATIKVVAGPEKKSKVVSPKERRLTAYHEAGHAIVTHYCQYQDPVHQISIIPRGMAGGYTMSLPKEDRSYKTRSQMFEDIVTLLGGRVAEQLILDDISTGASNDIERATSIARAMVTRYGFSEKLGPIVYGTDQEEVFLGRDLGQARNYSEGIATQIDAEMRAIIDRAYEQAKTILQQHMDKLHQVAGVLLEYEKVDGDTFAKLMDGESTLEGADSAPQLAGAADSDTGIDVDRDLGGHLDSGDAPQT</sequence>
<keyword evidence="4 15" id="KW-0645">Protease</keyword>
<dbReference type="GO" id="GO:0008270">
    <property type="term" value="F:zinc ion binding"/>
    <property type="evidence" value="ECO:0007669"/>
    <property type="project" value="UniProtKB-UniRule"/>
</dbReference>
<dbReference type="GO" id="GO:0016887">
    <property type="term" value="F:ATP hydrolysis activity"/>
    <property type="evidence" value="ECO:0007669"/>
    <property type="project" value="UniProtKB-UniRule"/>
</dbReference>
<feature type="region of interest" description="Disordered" evidence="17">
    <location>
        <begin position="615"/>
        <end position="651"/>
    </location>
</feature>
<dbReference type="SUPFAM" id="SSF52540">
    <property type="entry name" value="P-loop containing nucleoside triphosphate hydrolases"/>
    <property type="match status" value="1"/>
</dbReference>
<feature type="transmembrane region" description="Helical" evidence="15">
    <location>
        <begin position="116"/>
        <end position="137"/>
    </location>
</feature>
<feature type="active site" evidence="15">
    <location>
        <position position="432"/>
    </location>
</feature>
<dbReference type="GO" id="GO:0005524">
    <property type="term" value="F:ATP binding"/>
    <property type="evidence" value="ECO:0007669"/>
    <property type="project" value="UniProtKB-UniRule"/>
</dbReference>
<protein>
    <recommendedName>
        <fullName evidence="15">ATP-dependent zinc metalloprotease FtsH</fullName>
        <ecNumber evidence="15">3.4.24.-</ecNumber>
    </recommendedName>
</protein>
<dbReference type="InterPro" id="IPR005936">
    <property type="entry name" value="FtsH"/>
</dbReference>
<keyword evidence="8 15" id="KW-0378">Hydrolase</keyword>
<evidence type="ECO:0000256" key="4">
    <source>
        <dbReference type="ARBA" id="ARBA00022670"/>
    </source>
</evidence>
<keyword evidence="9 15" id="KW-0862">Zinc</keyword>
<dbReference type="Gene3D" id="1.10.8.60">
    <property type="match status" value="1"/>
</dbReference>
<feature type="binding site" evidence="15">
    <location>
        <begin position="209"/>
        <end position="216"/>
    </location>
    <ligand>
        <name>ATP</name>
        <dbReference type="ChEBI" id="CHEBI:30616"/>
    </ligand>
</feature>
<dbReference type="EMBL" id="FMHG01000004">
    <property type="protein sequence ID" value="SCJ90638.1"/>
    <property type="molecule type" value="Genomic_DNA"/>
</dbReference>
<keyword evidence="13 15" id="KW-0472">Membrane</keyword>
<comment type="function">
    <text evidence="15">Acts as a processive, ATP-dependent zinc metallopeptidase for both cytoplasmic and membrane proteins. Plays a role in the quality control of integral membrane proteins.</text>
</comment>
<evidence type="ECO:0000256" key="12">
    <source>
        <dbReference type="ARBA" id="ARBA00023049"/>
    </source>
</evidence>
<dbReference type="GO" id="GO:0005886">
    <property type="term" value="C:plasma membrane"/>
    <property type="evidence" value="ECO:0007669"/>
    <property type="project" value="UniProtKB-SubCell"/>
</dbReference>
<dbReference type="FunFam" id="1.10.8.60:FF:000001">
    <property type="entry name" value="ATP-dependent zinc metalloprotease FtsH"/>
    <property type="match status" value="1"/>
</dbReference>
<dbReference type="SUPFAM" id="SSF140990">
    <property type="entry name" value="FtsH protease domain-like"/>
    <property type="match status" value="1"/>
</dbReference>
<evidence type="ECO:0000256" key="5">
    <source>
        <dbReference type="ARBA" id="ARBA00022692"/>
    </source>
</evidence>
<keyword evidence="3 15" id="KW-1003">Cell membrane</keyword>
<evidence type="ECO:0000256" key="13">
    <source>
        <dbReference type="ARBA" id="ARBA00023136"/>
    </source>
</evidence>
<evidence type="ECO:0000256" key="1">
    <source>
        <dbReference type="ARBA" id="ARBA00004370"/>
    </source>
</evidence>
<dbReference type="InterPro" id="IPR003593">
    <property type="entry name" value="AAA+_ATPase"/>
</dbReference>
<evidence type="ECO:0000256" key="10">
    <source>
        <dbReference type="ARBA" id="ARBA00022840"/>
    </source>
</evidence>
<dbReference type="GO" id="GO:0030163">
    <property type="term" value="P:protein catabolic process"/>
    <property type="evidence" value="ECO:0007669"/>
    <property type="project" value="UniProtKB-UniRule"/>
</dbReference>
<evidence type="ECO:0000256" key="9">
    <source>
        <dbReference type="ARBA" id="ARBA00022833"/>
    </source>
</evidence>
<dbReference type="FunFam" id="3.40.50.300:FF:000001">
    <property type="entry name" value="ATP-dependent zinc metalloprotease FtsH"/>
    <property type="match status" value="1"/>
</dbReference>
<dbReference type="InterPro" id="IPR003959">
    <property type="entry name" value="ATPase_AAA_core"/>
</dbReference>
<evidence type="ECO:0000256" key="8">
    <source>
        <dbReference type="ARBA" id="ARBA00022801"/>
    </source>
</evidence>
<evidence type="ECO:0000256" key="17">
    <source>
        <dbReference type="SAM" id="MobiDB-lite"/>
    </source>
</evidence>
<keyword evidence="5 15" id="KW-0812">Transmembrane</keyword>
<comment type="subcellular location">
    <subcellularLocation>
        <location evidence="15">Cell membrane</location>
        <topology evidence="15">Multi-pass membrane protein</topology>
        <orientation evidence="15">Cytoplasmic side</orientation>
    </subcellularLocation>
    <subcellularLocation>
        <location evidence="1">Membrane</location>
    </subcellularLocation>
</comment>
<dbReference type="PANTHER" id="PTHR23076">
    <property type="entry name" value="METALLOPROTEASE M41 FTSH"/>
    <property type="match status" value="1"/>
</dbReference>
<dbReference type="InterPro" id="IPR003960">
    <property type="entry name" value="ATPase_AAA_CS"/>
</dbReference>